<keyword evidence="2" id="KW-1185">Reference proteome</keyword>
<dbReference type="AlphaFoldDB" id="A0AAE2VC70"/>
<evidence type="ECO:0000313" key="2">
    <source>
        <dbReference type="Proteomes" id="UP000634206"/>
    </source>
</evidence>
<proteinExistence type="predicted"/>
<protein>
    <submittedName>
        <fullName evidence="1">Uncharacterized protein</fullName>
    </submittedName>
</protein>
<evidence type="ECO:0000313" key="1">
    <source>
        <dbReference type="EMBL" id="MBK1854666.1"/>
    </source>
</evidence>
<comment type="caution">
    <text evidence="1">The sequence shown here is derived from an EMBL/GenBank/DDBJ whole genome shotgun (WGS) entry which is preliminary data.</text>
</comment>
<dbReference type="Proteomes" id="UP000634206">
    <property type="component" value="Unassembled WGS sequence"/>
</dbReference>
<dbReference type="InterPro" id="IPR049511">
    <property type="entry name" value="PGH-like_rpt"/>
</dbReference>
<dbReference type="RefSeq" id="WP_309489272.1">
    <property type="nucleotide sequence ID" value="NZ_JAENIG010000003.1"/>
</dbReference>
<reference evidence="1" key="1">
    <citation type="submission" date="2021-01" db="EMBL/GenBank/DDBJ databases">
        <title>Modified the classification status of verrucomicrobia.</title>
        <authorList>
            <person name="Feng X."/>
        </authorList>
    </citation>
    <scope>NUCLEOTIDE SEQUENCE</scope>
    <source>
        <strain evidence="1">5K15</strain>
    </source>
</reference>
<sequence length="149" mass="17216">MKLKHVFPVISSLALICTLPSCKDGTAQTTEAPTQVRSYSSSHSFEESDFSEWMSKADQQIAYEKRDKNTYFAFTEGRSLGGFQQYRHVIRPLPLETHSEWAVYWGLSSDDFYPIDLKLQKAGFERKHLQVYEDGSGEAYYQAVWLKKK</sequence>
<dbReference type="EMBL" id="JAENIG010000003">
    <property type="protein sequence ID" value="MBK1854666.1"/>
    <property type="molecule type" value="Genomic_DNA"/>
</dbReference>
<organism evidence="1 2">
    <name type="scientific">Oceaniferula flava</name>
    <dbReference type="NCBI Taxonomy" id="2800421"/>
    <lineage>
        <taxon>Bacteria</taxon>
        <taxon>Pseudomonadati</taxon>
        <taxon>Verrucomicrobiota</taxon>
        <taxon>Verrucomicrobiia</taxon>
        <taxon>Verrucomicrobiales</taxon>
        <taxon>Verrucomicrobiaceae</taxon>
        <taxon>Oceaniferula</taxon>
    </lineage>
</organism>
<name>A0AAE2VC70_9BACT</name>
<gene>
    <name evidence="1" type="ORF">JIN83_06825</name>
</gene>
<dbReference type="Pfam" id="PF17660">
    <property type="entry name" value="BTRD1"/>
    <property type="match status" value="1"/>
</dbReference>
<accession>A0AAE2VC70</accession>